<gene>
    <name evidence="7" type="ORF">DV711_01155</name>
</gene>
<dbReference type="InterPro" id="IPR029000">
    <property type="entry name" value="Cyclophilin-like_dom_sf"/>
</dbReference>
<keyword evidence="4 5" id="KW-0413">Isomerase</keyword>
<dbReference type="PIRSF" id="PIRSF001467">
    <property type="entry name" value="Peptidylpro_ismrse"/>
    <property type="match status" value="1"/>
</dbReference>
<dbReference type="OrthoDB" id="9807797at2"/>
<dbReference type="PANTHER" id="PTHR43246">
    <property type="entry name" value="PEPTIDYL-PROLYL CIS-TRANS ISOMERASE CYP38, CHLOROPLASTIC"/>
    <property type="match status" value="1"/>
</dbReference>
<evidence type="ECO:0000259" key="6">
    <source>
        <dbReference type="PROSITE" id="PS50072"/>
    </source>
</evidence>
<dbReference type="Pfam" id="PF00160">
    <property type="entry name" value="Pro_isomerase"/>
    <property type="match status" value="1"/>
</dbReference>
<sequence>MGNIVIELNPEKAPKSVANFSAYVKSGYYDGVIFHRVINGFMIQGGGFTPSMSRKPTQAPIENEADNGLSNVTGSVALARTGDPHSATAQFFINVNDNVFLDHQSKTNQGWGYAVFGKVVEGMGVVNQIKQVSTTSKWGYRDVPAEPIVINKASLR</sequence>
<dbReference type="SUPFAM" id="SSF50891">
    <property type="entry name" value="Cyclophilin-like"/>
    <property type="match status" value="1"/>
</dbReference>
<evidence type="ECO:0000256" key="1">
    <source>
        <dbReference type="ARBA" id="ARBA00002388"/>
    </source>
</evidence>
<dbReference type="GO" id="GO:0003755">
    <property type="term" value="F:peptidyl-prolyl cis-trans isomerase activity"/>
    <property type="evidence" value="ECO:0007669"/>
    <property type="project" value="UniProtKB-UniRule"/>
</dbReference>
<dbReference type="PRINTS" id="PR00153">
    <property type="entry name" value="CSAPPISMRASE"/>
</dbReference>
<evidence type="ECO:0000256" key="4">
    <source>
        <dbReference type="ARBA" id="ARBA00023235"/>
    </source>
</evidence>
<comment type="function">
    <text evidence="1 5">PPIases accelerate the folding of proteins. It catalyzes the cis-trans isomerization of proline imidic peptide bonds in oligopeptides.</text>
</comment>
<keyword evidence="8" id="KW-1185">Reference proteome</keyword>
<comment type="caution">
    <text evidence="7">The sequence shown here is derived from an EMBL/GenBank/DDBJ whole genome shotgun (WGS) entry which is preliminary data.</text>
</comment>
<feature type="domain" description="PPIase cyclophilin-type" evidence="6">
    <location>
        <begin position="1"/>
        <end position="155"/>
    </location>
</feature>
<accession>A0A369WT65</accession>
<dbReference type="PROSITE" id="PS50072">
    <property type="entry name" value="CSA_PPIASE_2"/>
    <property type="match status" value="1"/>
</dbReference>
<dbReference type="InterPro" id="IPR044665">
    <property type="entry name" value="E_coli_cyclophilin_A-like"/>
</dbReference>
<organism evidence="7 8">
    <name type="scientific">Motiliproteus coralliicola</name>
    <dbReference type="NCBI Taxonomy" id="2283196"/>
    <lineage>
        <taxon>Bacteria</taxon>
        <taxon>Pseudomonadati</taxon>
        <taxon>Pseudomonadota</taxon>
        <taxon>Gammaproteobacteria</taxon>
        <taxon>Oceanospirillales</taxon>
        <taxon>Oceanospirillaceae</taxon>
        <taxon>Motiliproteus</taxon>
    </lineage>
</organism>
<comment type="similarity">
    <text evidence="2 5">Belongs to the cyclophilin-type PPIase family.</text>
</comment>
<evidence type="ECO:0000313" key="7">
    <source>
        <dbReference type="EMBL" id="RDE25288.1"/>
    </source>
</evidence>
<name>A0A369WT65_9GAMM</name>
<protein>
    <recommendedName>
        <fullName evidence="5">Peptidyl-prolyl cis-trans isomerase</fullName>
        <shortName evidence="5">PPIase</shortName>
        <ecNumber evidence="5">5.2.1.8</ecNumber>
    </recommendedName>
</protein>
<evidence type="ECO:0000313" key="8">
    <source>
        <dbReference type="Proteomes" id="UP000253769"/>
    </source>
</evidence>
<keyword evidence="3 5" id="KW-0697">Rotamase</keyword>
<evidence type="ECO:0000256" key="2">
    <source>
        <dbReference type="ARBA" id="ARBA00007365"/>
    </source>
</evidence>
<evidence type="ECO:0000256" key="3">
    <source>
        <dbReference type="ARBA" id="ARBA00023110"/>
    </source>
</evidence>
<dbReference type="AlphaFoldDB" id="A0A369WT65"/>
<dbReference type="EC" id="5.2.1.8" evidence="5"/>
<dbReference type="PROSITE" id="PS00170">
    <property type="entry name" value="CSA_PPIASE_1"/>
    <property type="match status" value="1"/>
</dbReference>
<comment type="catalytic activity">
    <reaction evidence="5">
        <text>[protein]-peptidylproline (omega=180) = [protein]-peptidylproline (omega=0)</text>
        <dbReference type="Rhea" id="RHEA:16237"/>
        <dbReference type="Rhea" id="RHEA-COMP:10747"/>
        <dbReference type="Rhea" id="RHEA-COMP:10748"/>
        <dbReference type="ChEBI" id="CHEBI:83833"/>
        <dbReference type="ChEBI" id="CHEBI:83834"/>
        <dbReference type="EC" id="5.2.1.8"/>
    </reaction>
</comment>
<dbReference type="Gene3D" id="2.40.100.10">
    <property type="entry name" value="Cyclophilin-like"/>
    <property type="match status" value="1"/>
</dbReference>
<evidence type="ECO:0000256" key="5">
    <source>
        <dbReference type="RuleBase" id="RU363019"/>
    </source>
</evidence>
<dbReference type="InterPro" id="IPR002130">
    <property type="entry name" value="Cyclophilin-type_PPIase_dom"/>
</dbReference>
<dbReference type="EMBL" id="QQOH01000001">
    <property type="protein sequence ID" value="RDE25288.1"/>
    <property type="molecule type" value="Genomic_DNA"/>
</dbReference>
<dbReference type="InterPro" id="IPR020892">
    <property type="entry name" value="Cyclophilin-type_PPIase_CS"/>
</dbReference>
<dbReference type="Proteomes" id="UP000253769">
    <property type="component" value="Unassembled WGS sequence"/>
</dbReference>
<dbReference type="CDD" id="cd01920">
    <property type="entry name" value="cyclophilin_EcCYP_like"/>
    <property type="match status" value="1"/>
</dbReference>
<reference evidence="7 8" key="1">
    <citation type="submission" date="2018-07" db="EMBL/GenBank/DDBJ databases">
        <title>Motiliproteus coralliicola sp. nov., a bacterium isolated from Coral.</title>
        <authorList>
            <person name="Wang G."/>
        </authorList>
    </citation>
    <scope>NUCLEOTIDE SEQUENCE [LARGE SCALE GENOMIC DNA]</scope>
    <source>
        <strain evidence="7 8">C34</strain>
    </source>
</reference>
<dbReference type="InterPro" id="IPR024936">
    <property type="entry name" value="Cyclophilin-type_PPIase"/>
</dbReference>
<proteinExistence type="inferred from homology"/>
<dbReference type="GO" id="GO:0006457">
    <property type="term" value="P:protein folding"/>
    <property type="evidence" value="ECO:0007669"/>
    <property type="project" value="InterPro"/>
</dbReference>